<keyword evidence="1" id="KW-0479">Metal-binding</keyword>
<dbReference type="SMART" id="SM00849">
    <property type="entry name" value="Lactamase_B"/>
    <property type="match status" value="1"/>
</dbReference>
<dbReference type="SUPFAM" id="SSF56281">
    <property type="entry name" value="Metallo-hydrolase/oxidoreductase"/>
    <property type="match status" value="1"/>
</dbReference>
<dbReference type="EMBL" id="CP073767">
    <property type="protein sequence ID" value="UWZ51051.1"/>
    <property type="molecule type" value="Genomic_DNA"/>
</dbReference>
<evidence type="ECO:0000313" key="3">
    <source>
        <dbReference type="EMBL" id="UWZ51051.1"/>
    </source>
</evidence>
<gene>
    <name evidence="3" type="ORF">Daura_30280</name>
</gene>
<dbReference type="CDD" id="cd07724">
    <property type="entry name" value="POD-like_MBL-fold"/>
    <property type="match status" value="1"/>
</dbReference>
<dbReference type="Proteomes" id="UP001058003">
    <property type="component" value="Chromosome"/>
</dbReference>
<dbReference type="GO" id="GO:0006749">
    <property type="term" value="P:glutathione metabolic process"/>
    <property type="evidence" value="ECO:0007669"/>
    <property type="project" value="InterPro"/>
</dbReference>
<dbReference type="GO" id="GO:0046872">
    <property type="term" value="F:metal ion binding"/>
    <property type="evidence" value="ECO:0007669"/>
    <property type="project" value="UniProtKB-KW"/>
</dbReference>
<dbReference type="InterPro" id="IPR036866">
    <property type="entry name" value="RibonucZ/Hydroxyglut_hydro"/>
</dbReference>
<dbReference type="InterPro" id="IPR001763">
    <property type="entry name" value="Rhodanese-like_dom"/>
</dbReference>
<dbReference type="GO" id="GO:0050313">
    <property type="term" value="F:sulfur dioxygenase activity"/>
    <property type="evidence" value="ECO:0007669"/>
    <property type="project" value="InterPro"/>
</dbReference>
<dbReference type="PANTHER" id="PTHR43084:SF1">
    <property type="entry name" value="PERSULFIDE DIOXYGENASE ETHE1, MITOCHONDRIAL"/>
    <property type="match status" value="1"/>
</dbReference>
<dbReference type="KEGG" id="daur:Daura_30280"/>
<dbReference type="SMART" id="SM00450">
    <property type="entry name" value="RHOD"/>
    <property type="match status" value="2"/>
</dbReference>
<sequence>MLFTQYYLDCLSQASYLIADERTGRGVVVDPRRDVSEYLADAEAHGVTVEAVINTHFHADFIAGHLEIAATTGAWIGYGRRAETDYPIRKLVDGERISLGDVTLQIMETPGHTPESISVLVYEHATDPTPYAVLTGDALFIGDVGRPDLLASLGYTAEQLGEMLYDSVQRKLMALPDEVRVFPAHGAGSACGKNLSTERASTIGEQRATNYACAPMPREEFLALVTAGQPAAPAYFVHDAVLNRQRHELFNAGTAPTPLTGEEFAAQRAAGAVVLDAREPQEFAAGHLRGAVNVPADGRFAETAGMVVRPDERVLVVAPQDREEEIVTRLARIGLDNVAGYLREPEGAFLAMAGDMGRASRVTVTDLRAALAGGHPPVLLDVRNPGEVEAGAIEGSLRIPLAQLPGRLDEVPTGRPVVVHCAGGYRSSVAASLLRRAGRDDVSDLLGGYQAWRSDHDRVAA</sequence>
<dbReference type="GO" id="GO:0070813">
    <property type="term" value="P:hydrogen sulfide metabolic process"/>
    <property type="evidence" value="ECO:0007669"/>
    <property type="project" value="TreeGrafter"/>
</dbReference>
<proteinExistence type="predicted"/>
<reference evidence="3" key="1">
    <citation type="submission" date="2021-04" db="EMBL/GenBank/DDBJ databases">
        <title>Dactylosporangium aurantiacum NRRL B-8018 full assembly.</title>
        <authorList>
            <person name="Hartkoorn R.C."/>
            <person name="Beaudoing E."/>
            <person name="Hot D."/>
        </authorList>
    </citation>
    <scope>NUCLEOTIDE SEQUENCE</scope>
    <source>
        <strain evidence="3">NRRL B-8018</strain>
    </source>
</reference>
<feature type="domain" description="Rhodanese" evidence="2">
    <location>
        <begin position="373"/>
        <end position="461"/>
    </location>
</feature>
<evidence type="ECO:0000313" key="4">
    <source>
        <dbReference type="Proteomes" id="UP001058003"/>
    </source>
</evidence>
<dbReference type="SUPFAM" id="SSF52821">
    <property type="entry name" value="Rhodanese/Cell cycle control phosphatase"/>
    <property type="match status" value="2"/>
</dbReference>
<dbReference type="InterPro" id="IPR036873">
    <property type="entry name" value="Rhodanese-like_dom_sf"/>
</dbReference>
<evidence type="ECO:0000259" key="2">
    <source>
        <dbReference type="PROSITE" id="PS50206"/>
    </source>
</evidence>
<feature type="domain" description="Rhodanese" evidence="2">
    <location>
        <begin position="268"/>
        <end position="297"/>
    </location>
</feature>
<dbReference type="InterPro" id="IPR001279">
    <property type="entry name" value="Metallo-B-lactamas"/>
</dbReference>
<accession>A0A9Q9I9X3</accession>
<dbReference type="PROSITE" id="PS50206">
    <property type="entry name" value="RHODANESE_3"/>
    <property type="match status" value="2"/>
</dbReference>
<dbReference type="CDD" id="cd00158">
    <property type="entry name" value="RHOD"/>
    <property type="match status" value="1"/>
</dbReference>
<dbReference type="Gene3D" id="3.40.250.10">
    <property type="entry name" value="Rhodanese-like domain"/>
    <property type="match status" value="2"/>
</dbReference>
<protein>
    <submittedName>
        <fullName evidence="3">MBL fold metallo-hydrolase</fullName>
    </submittedName>
</protein>
<organism evidence="3 4">
    <name type="scientific">Dactylosporangium aurantiacum</name>
    <dbReference type="NCBI Taxonomy" id="35754"/>
    <lineage>
        <taxon>Bacteria</taxon>
        <taxon>Bacillati</taxon>
        <taxon>Actinomycetota</taxon>
        <taxon>Actinomycetes</taxon>
        <taxon>Micromonosporales</taxon>
        <taxon>Micromonosporaceae</taxon>
        <taxon>Dactylosporangium</taxon>
    </lineage>
</organism>
<name>A0A9Q9I9X3_9ACTN</name>
<dbReference type="InterPro" id="IPR044528">
    <property type="entry name" value="POD-like_MBL-fold"/>
</dbReference>
<dbReference type="RefSeq" id="WP_033367510.1">
    <property type="nucleotide sequence ID" value="NZ_CP073767.1"/>
</dbReference>
<evidence type="ECO:0000256" key="1">
    <source>
        <dbReference type="ARBA" id="ARBA00022723"/>
    </source>
</evidence>
<dbReference type="OrthoDB" id="4828183at2"/>
<dbReference type="Pfam" id="PF00581">
    <property type="entry name" value="Rhodanese"/>
    <property type="match status" value="2"/>
</dbReference>
<dbReference type="FunFam" id="3.60.15.10:FF:000030">
    <property type="entry name" value="Metallo-beta-lactamase family protein"/>
    <property type="match status" value="1"/>
</dbReference>
<keyword evidence="4" id="KW-1185">Reference proteome</keyword>
<dbReference type="Gene3D" id="3.60.15.10">
    <property type="entry name" value="Ribonuclease Z/Hydroxyacylglutathione hydrolase-like"/>
    <property type="match status" value="1"/>
</dbReference>
<dbReference type="PANTHER" id="PTHR43084">
    <property type="entry name" value="PERSULFIDE DIOXYGENASE ETHE1"/>
    <property type="match status" value="1"/>
</dbReference>
<dbReference type="AlphaFoldDB" id="A0A9Q9I9X3"/>
<dbReference type="InterPro" id="IPR051682">
    <property type="entry name" value="Mito_Persulfide_Diox"/>
</dbReference>
<dbReference type="Pfam" id="PF00753">
    <property type="entry name" value="Lactamase_B"/>
    <property type="match status" value="1"/>
</dbReference>